<dbReference type="AlphaFoldDB" id="A0A7Z2VY55"/>
<dbReference type="KEGG" id="mfy:HH212_15695"/>
<dbReference type="PANTHER" id="PTHR11373">
    <property type="entry name" value="DEOXYNUCLEOSIDE TRIPHOSPHATE TRIPHOSPHOHYDROLASE"/>
    <property type="match status" value="1"/>
</dbReference>
<feature type="domain" description="HD" evidence="2">
    <location>
        <begin position="63"/>
        <end position="249"/>
    </location>
</feature>
<dbReference type="InterPro" id="IPR003607">
    <property type="entry name" value="HD/PDEase_dom"/>
</dbReference>
<dbReference type="Pfam" id="PF01966">
    <property type="entry name" value="HD"/>
    <property type="match status" value="1"/>
</dbReference>
<keyword evidence="1 3" id="KW-0378">Hydrolase</keyword>
<dbReference type="GO" id="GO:0008832">
    <property type="term" value="F:dGTPase activity"/>
    <property type="evidence" value="ECO:0007669"/>
    <property type="project" value="TreeGrafter"/>
</dbReference>
<dbReference type="Gene3D" id="1.10.3210.10">
    <property type="entry name" value="Hypothetical protein af1432"/>
    <property type="match status" value="1"/>
</dbReference>
<evidence type="ECO:0000313" key="4">
    <source>
        <dbReference type="Proteomes" id="UP000502415"/>
    </source>
</evidence>
<protein>
    <submittedName>
        <fullName evidence="3">Deoxyguanosinetriphosphate triphosphohydrolase</fullName>
    </submittedName>
</protein>
<dbReference type="SMART" id="SM00471">
    <property type="entry name" value="HDc"/>
    <property type="match status" value="1"/>
</dbReference>
<dbReference type="Gene3D" id="1.10.3410.10">
    <property type="entry name" value="putative deoxyguanosinetriphosphate triphosphohydrolase like domain"/>
    <property type="match status" value="1"/>
</dbReference>
<dbReference type="InterPro" id="IPR050135">
    <property type="entry name" value="dGTPase-like"/>
</dbReference>
<dbReference type="PROSITE" id="PS51831">
    <property type="entry name" value="HD"/>
    <property type="match status" value="1"/>
</dbReference>
<keyword evidence="4" id="KW-1185">Reference proteome</keyword>
<dbReference type="CDD" id="cd00077">
    <property type="entry name" value="HDc"/>
    <property type="match status" value="1"/>
</dbReference>
<sequence>MTMEWPRLVSTMRLGREDDRGEDASRTGYMRDWDRVVYSSAFRRMQDKTQVFPLSDNDYVRTRLTHSIEVSSVGRSLGMLCGEFILRKEAALTMAPQDFGSIVAAACLAHDIGNPPFGHSGEAAIQSWFSDHRARWLDGLSERERQDFLRFEGNAQGFRLITRLQNAVDHGGFQLTCAVLAAFAKYPRASDLPADKGRISEKKFGYFAHDADNFARVALQTGLLQKAPGAWARHPLAFVMEAADDICYGIVDLEDGHRLARVSFEQAHALLWPIAFPDGQQASASYRQLDDDEGRIEYLRARAIGNLVRAALAVFEEHYDAIMAGRFEHDLAGRSRFAPQLKEIAALSRERIYATPSVLQIEAAGFEILGGLLEKIVPALATPVDERSPVHRKIVQIVPRQFTRGTSAYERLLGATDFISSMTDTYALKLFRRLNGIELPGTMV</sequence>
<evidence type="ECO:0000259" key="2">
    <source>
        <dbReference type="PROSITE" id="PS51831"/>
    </source>
</evidence>
<reference evidence="3 4" key="1">
    <citation type="submission" date="2020-04" db="EMBL/GenBank/DDBJ databases">
        <title>Genome sequencing of novel species.</title>
        <authorList>
            <person name="Heo J."/>
            <person name="Kim S.-J."/>
            <person name="Kim J.-S."/>
            <person name="Hong S.-B."/>
            <person name="Kwon S.-W."/>
        </authorList>
    </citation>
    <scope>NUCLEOTIDE SEQUENCE [LARGE SCALE GENOMIC DNA]</scope>
    <source>
        <strain evidence="3 4">GN2-R2</strain>
    </source>
</reference>
<dbReference type="InterPro" id="IPR006261">
    <property type="entry name" value="dGTPase"/>
</dbReference>
<dbReference type="PANTHER" id="PTHR11373:SF32">
    <property type="entry name" value="DEOXYGUANOSINETRIPHOSPHATE TRIPHOSPHOHYDROLASE"/>
    <property type="match status" value="1"/>
</dbReference>
<dbReference type="InterPro" id="IPR023293">
    <property type="entry name" value="dGTP_triP_hydro_central_sf"/>
</dbReference>
<organism evidence="3 4">
    <name type="scientific">Massilia forsythiae</name>
    <dbReference type="NCBI Taxonomy" id="2728020"/>
    <lineage>
        <taxon>Bacteria</taxon>
        <taxon>Pseudomonadati</taxon>
        <taxon>Pseudomonadota</taxon>
        <taxon>Betaproteobacteria</taxon>
        <taxon>Burkholderiales</taxon>
        <taxon>Oxalobacteraceae</taxon>
        <taxon>Telluria group</taxon>
        <taxon>Massilia</taxon>
    </lineage>
</organism>
<dbReference type="Gene3D" id="1.10.3550.10">
    <property type="entry name" value="eoxyguanosinetriphosphate triphosphohydrolase domain-like"/>
    <property type="match status" value="1"/>
</dbReference>
<accession>A0A7Z2VY55</accession>
<dbReference type="GO" id="GO:0006203">
    <property type="term" value="P:dGTP catabolic process"/>
    <property type="evidence" value="ECO:0007669"/>
    <property type="project" value="TreeGrafter"/>
</dbReference>
<dbReference type="InterPro" id="IPR006674">
    <property type="entry name" value="HD_domain"/>
</dbReference>
<dbReference type="Proteomes" id="UP000502415">
    <property type="component" value="Chromosome"/>
</dbReference>
<dbReference type="NCBIfam" id="TIGR01353">
    <property type="entry name" value="dGTP_triPase"/>
    <property type="match status" value="1"/>
</dbReference>
<dbReference type="RefSeq" id="WP_170203320.1">
    <property type="nucleotide sequence ID" value="NZ_CP051685.1"/>
</dbReference>
<dbReference type="EMBL" id="CP051685">
    <property type="protein sequence ID" value="QJE01293.1"/>
    <property type="molecule type" value="Genomic_DNA"/>
</dbReference>
<dbReference type="SUPFAM" id="SSF109604">
    <property type="entry name" value="HD-domain/PDEase-like"/>
    <property type="match status" value="1"/>
</dbReference>
<dbReference type="NCBIfam" id="NF002205">
    <property type="entry name" value="PRK01096.1"/>
    <property type="match status" value="1"/>
</dbReference>
<evidence type="ECO:0000313" key="3">
    <source>
        <dbReference type="EMBL" id="QJE01293.1"/>
    </source>
</evidence>
<proteinExistence type="predicted"/>
<gene>
    <name evidence="3" type="ORF">HH212_15695</name>
</gene>
<dbReference type="InterPro" id="IPR027432">
    <property type="entry name" value="dGTP_triphosphohydrolase_C"/>
</dbReference>
<evidence type="ECO:0000256" key="1">
    <source>
        <dbReference type="ARBA" id="ARBA00022801"/>
    </source>
</evidence>
<name>A0A7Z2VY55_9BURK</name>